<dbReference type="CDD" id="cd00845">
    <property type="entry name" value="MPP_UshA_N_like"/>
    <property type="match status" value="1"/>
</dbReference>
<accession>A0A2S6CZ29</accession>
<dbReference type="Gene3D" id="3.90.780.10">
    <property type="entry name" value="5'-Nucleotidase, C-terminal domain"/>
    <property type="match status" value="1"/>
</dbReference>
<dbReference type="OrthoDB" id="9768561at2"/>
<dbReference type="GO" id="GO:0000166">
    <property type="term" value="F:nucleotide binding"/>
    <property type="evidence" value="ECO:0007669"/>
    <property type="project" value="UniProtKB-KW"/>
</dbReference>
<feature type="domain" description="Calcineurin-like phosphoesterase" evidence="3">
    <location>
        <begin position="13"/>
        <end position="225"/>
    </location>
</feature>
<keyword evidence="2" id="KW-0378">Hydrolase</keyword>
<dbReference type="Pfam" id="PF00149">
    <property type="entry name" value="Metallophos"/>
    <property type="match status" value="1"/>
</dbReference>
<dbReference type="SUPFAM" id="SSF55816">
    <property type="entry name" value="5'-nucleotidase (syn. UDP-sugar hydrolase), C-terminal domain"/>
    <property type="match status" value="1"/>
</dbReference>
<dbReference type="InterPro" id="IPR004843">
    <property type="entry name" value="Calcineurin-like_PHP"/>
</dbReference>
<dbReference type="EMBL" id="PGEM01000017">
    <property type="protein sequence ID" value="PPJ64850.1"/>
    <property type="molecule type" value="Genomic_DNA"/>
</dbReference>
<dbReference type="SUPFAM" id="SSF56300">
    <property type="entry name" value="Metallo-dependent phosphatases"/>
    <property type="match status" value="1"/>
</dbReference>
<dbReference type="InterPro" id="IPR029052">
    <property type="entry name" value="Metallo-depent_PP-like"/>
</dbReference>
<dbReference type="PANTHER" id="PTHR11575">
    <property type="entry name" value="5'-NUCLEOTIDASE-RELATED"/>
    <property type="match status" value="1"/>
</dbReference>
<sequence length="494" mass="55276">MTTVTTERLKKFTILHSNDMHGDFLAESKGAAGNLIGGLALLSGYINKVRQEEKNTLFVISGDMLQGSMIDTEYKGLSTMEIMNYLAPNVVTLGNHELDYGFPHLLFLEKMANFPIVNANLYIKKYNKRLMNPYLILNVDGFDIMFIGIVTEEVMKSLKLDTSIGTFVGLEDAAAEVGKICNAYKNEDVDLTILLTHIGFEEDKKLAAMLDPEWGVDMIIGGHSHTILEQPAQVNNILIAQAGVGTDQIGRFDIVVDDATNSIVEWKWQLIPVNNNIAEPDAELEKFIGIFKDEVDRKYNRLISRLTRRLTHPLREIETEVGNLITDSLAESAMSDVVFIGSGSIRGQELGPLVTLSDLKKVYPYDGPLYRVKLTGQQLLNLFAYIMRAENRIPGESNCFQVNKGVQAVYNDGEKRLESLSINGKPVEADNQYTISLQEYHYKNSVQSLNLTIQELTKLGDSKIVTTSAQNVLEEYLIAHQLLNSEIEGRLVYK</sequence>
<dbReference type="PRINTS" id="PR01607">
    <property type="entry name" value="APYRASEFAMLY"/>
</dbReference>
<evidence type="ECO:0000259" key="3">
    <source>
        <dbReference type="Pfam" id="PF00149"/>
    </source>
</evidence>
<dbReference type="Pfam" id="PF02872">
    <property type="entry name" value="5_nucleotid_C"/>
    <property type="match status" value="1"/>
</dbReference>
<gene>
    <name evidence="5" type="ORF">CUN59_02425</name>
</gene>
<reference evidence="5 6" key="1">
    <citation type="submission" date="2018-02" db="EMBL/GenBank/DDBJ databases">
        <title>Discovery of a pederin family compound in a non-symbiotic bloom-forming cyanobacterium.</title>
        <authorList>
            <person name="Kust A."/>
            <person name="Mares J."/>
            <person name="Jokela J."/>
            <person name="Urajova P."/>
            <person name="Hajek J."/>
            <person name="Saurav K."/>
            <person name="Voracova K."/>
            <person name="Fewer D.P."/>
            <person name="Haapaniemi E."/>
            <person name="Permi P."/>
            <person name="Rehakova K."/>
            <person name="Sivonen K."/>
            <person name="Hrouzek P."/>
        </authorList>
    </citation>
    <scope>NUCLEOTIDE SEQUENCE [LARGE SCALE GENOMIC DNA]</scope>
    <source>
        <strain evidence="5 6">CHARLIE-1</strain>
    </source>
</reference>
<comment type="caution">
    <text evidence="5">The sequence shown here is derived from an EMBL/GenBank/DDBJ whole genome shotgun (WGS) entry which is preliminary data.</text>
</comment>
<protein>
    <submittedName>
        <fullName evidence="5">Bifunctional metallophosphatase/5'-nucleotidase</fullName>
    </submittedName>
</protein>
<dbReference type="InterPro" id="IPR036907">
    <property type="entry name" value="5'-Nucleotdase_C_sf"/>
</dbReference>
<name>A0A2S6CZ29_9CYAN</name>
<evidence type="ECO:0000313" key="6">
    <source>
        <dbReference type="Proteomes" id="UP000239589"/>
    </source>
</evidence>
<dbReference type="RefSeq" id="WP_104386337.1">
    <property type="nucleotide sequence ID" value="NZ_PGEM01000017.1"/>
</dbReference>
<keyword evidence="1" id="KW-0732">Signal</keyword>
<dbReference type="InterPro" id="IPR006179">
    <property type="entry name" value="5_nucleotidase/apyrase"/>
</dbReference>
<dbReference type="GO" id="GO:0016787">
    <property type="term" value="F:hydrolase activity"/>
    <property type="evidence" value="ECO:0007669"/>
    <property type="project" value="UniProtKB-KW"/>
</dbReference>
<dbReference type="PANTHER" id="PTHR11575:SF24">
    <property type="entry name" value="5'-NUCLEOTIDASE"/>
    <property type="match status" value="1"/>
</dbReference>
<dbReference type="AlphaFoldDB" id="A0A2S6CZ29"/>
<evidence type="ECO:0000313" key="5">
    <source>
        <dbReference type="EMBL" id="PPJ64850.1"/>
    </source>
</evidence>
<dbReference type="Gene3D" id="3.60.21.10">
    <property type="match status" value="1"/>
</dbReference>
<feature type="domain" description="5'-Nucleotidase C-terminal" evidence="4">
    <location>
        <begin position="314"/>
        <end position="441"/>
    </location>
</feature>
<dbReference type="GO" id="GO:0009166">
    <property type="term" value="P:nucleotide catabolic process"/>
    <property type="evidence" value="ECO:0007669"/>
    <property type="project" value="InterPro"/>
</dbReference>
<organism evidence="5 6">
    <name type="scientific">Cuspidothrix issatschenkoi CHARLIE-1</name>
    <dbReference type="NCBI Taxonomy" id="2052836"/>
    <lineage>
        <taxon>Bacteria</taxon>
        <taxon>Bacillati</taxon>
        <taxon>Cyanobacteriota</taxon>
        <taxon>Cyanophyceae</taxon>
        <taxon>Nostocales</taxon>
        <taxon>Aphanizomenonaceae</taxon>
        <taxon>Cuspidothrix</taxon>
    </lineage>
</organism>
<keyword evidence="2" id="KW-0547">Nucleotide-binding</keyword>
<evidence type="ECO:0000259" key="4">
    <source>
        <dbReference type="Pfam" id="PF02872"/>
    </source>
</evidence>
<evidence type="ECO:0000256" key="2">
    <source>
        <dbReference type="RuleBase" id="RU362119"/>
    </source>
</evidence>
<comment type="similarity">
    <text evidence="2">Belongs to the 5'-nucleotidase family.</text>
</comment>
<dbReference type="InterPro" id="IPR008334">
    <property type="entry name" value="5'-Nucleotdase_C"/>
</dbReference>
<proteinExistence type="inferred from homology"/>
<keyword evidence="6" id="KW-1185">Reference proteome</keyword>
<evidence type="ECO:0000256" key="1">
    <source>
        <dbReference type="ARBA" id="ARBA00022729"/>
    </source>
</evidence>
<dbReference type="Proteomes" id="UP000239589">
    <property type="component" value="Unassembled WGS sequence"/>
</dbReference>